<dbReference type="PANTHER" id="PTHR35758">
    <property type="entry name" value="TRANSMEMBRANE PROTEIN"/>
    <property type="match status" value="1"/>
</dbReference>
<keyword evidence="1" id="KW-0472">Membrane</keyword>
<evidence type="ECO:0008006" key="4">
    <source>
        <dbReference type="Google" id="ProtNLM"/>
    </source>
</evidence>
<feature type="transmembrane region" description="Helical" evidence="1">
    <location>
        <begin position="84"/>
        <end position="105"/>
    </location>
</feature>
<evidence type="ECO:0000313" key="3">
    <source>
        <dbReference type="Proteomes" id="UP000323000"/>
    </source>
</evidence>
<keyword evidence="1" id="KW-1133">Transmembrane helix</keyword>
<gene>
    <name evidence="2" type="ORF">EZV62_013152</name>
</gene>
<keyword evidence="3" id="KW-1185">Reference proteome</keyword>
<proteinExistence type="predicted"/>
<evidence type="ECO:0000313" key="2">
    <source>
        <dbReference type="EMBL" id="TXG61789.1"/>
    </source>
</evidence>
<reference evidence="3" key="1">
    <citation type="journal article" date="2019" name="Gigascience">
        <title>De novo genome assembly of the endangered Acer yangbiense, a plant species with extremely small populations endemic to Yunnan Province, China.</title>
        <authorList>
            <person name="Yang J."/>
            <person name="Wariss H.M."/>
            <person name="Tao L."/>
            <person name="Zhang R."/>
            <person name="Yun Q."/>
            <person name="Hollingsworth P."/>
            <person name="Dao Z."/>
            <person name="Luo G."/>
            <person name="Guo H."/>
            <person name="Ma Y."/>
            <person name="Sun W."/>
        </authorList>
    </citation>
    <scope>NUCLEOTIDE SEQUENCE [LARGE SCALE GENOMIC DNA]</scope>
    <source>
        <strain evidence="3">cv. Malutang</strain>
    </source>
</reference>
<name>A0A5C7HYP0_9ROSI</name>
<organism evidence="2 3">
    <name type="scientific">Acer yangbiense</name>
    <dbReference type="NCBI Taxonomy" id="1000413"/>
    <lineage>
        <taxon>Eukaryota</taxon>
        <taxon>Viridiplantae</taxon>
        <taxon>Streptophyta</taxon>
        <taxon>Embryophyta</taxon>
        <taxon>Tracheophyta</taxon>
        <taxon>Spermatophyta</taxon>
        <taxon>Magnoliopsida</taxon>
        <taxon>eudicotyledons</taxon>
        <taxon>Gunneridae</taxon>
        <taxon>Pentapetalae</taxon>
        <taxon>rosids</taxon>
        <taxon>malvids</taxon>
        <taxon>Sapindales</taxon>
        <taxon>Sapindaceae</taxon>
        <taxon>Hippocastanoideae</taxon>
        <taxon>Acereae</taxon>
        <taxon>Acer</taxon>
    </lineage>
</organism>
<comment type="caution">
    <text evidence="2">The sequence shown here is derived from an EMBL/GenBank/DDBJ whole genome shotgun (WGS) entry which is preliminary data.</text>
</comment>
<dbReference type="AlphaFoldDB" id="A0A5C7HYP0"/>
<keyword evidence="1" id="KW-0812">Transmembrane</keyword>
<dbReference type="OrthoDB" id="1929320at2759"/>
<sequence>MEPVTTSRSGRVSSYERLVAIVLTVVAVFSPLYIDRRSDSDWEDDEQSINLVSWLPLLLLVLILAIAFSLFLDQSYTRFDPYWIHRVGGSSAGIIIILVVLALILQLKAET</sequence>
<evidence type="ECO:0000256" key="1">
    <source>
        <dbReference type="SAM" id="Phobius"/>
    </source>
</evidence>
<dbReference type="Proteomes" id="UP000323000">
    <property type="component" value="Chromosome 5"/>
</dbReference>
<feature type="transmembrane region" description="Helical" evidence="1">
    <location>
        <begin position="54"/>
        <end position="72"/>
    </location>
</feature>
<feature type="transmembrane region" description="Helical" evidence="1">
    <location>
        <begin position="18"/>
        <end position="34"/>
    </location>
</feature>
<dbReference type="PANTHER" id="PTHR35758:SF2">
    <property type="entry name" value="TRANSMEMBRANE PROTEIN"/>
    <property type="match status" value="1"/>
</dbReference>
<dbReference type="EMBL" id="VAHF01000005">
    <property type="protein sequence ID" value="TXG61789.1"/>
    <property type="molecule type" value="Genomic_DNA"/>
</dbReference>
<protein>
    <recommendedName>
        <fullName evidence="4">Transmembrane protein</fullName>
    </recommendedName>
</protein>
<accession>A0A5C7HYP0</accession>